<evidence type="ECO:0000256" key="2">
    <source>
        <dbReference type="ARBA" id="ARBA00022676"/>
    </source>
</evidence>
<dbReference type="Pfam" id="PF01661">
    <property type="entry name" value="Macro"/>
    <property type="match status" value="2"/>
</dbReference>
<accession>A0A6J8D895</accession>
<evidence type="ECO:0000259" key="7">
    <source>
        <dbReference type="PROSITE" id="PS51154"/>
    </source>
</evidence>
<dbReference type="PROSITE" id="PS51154">
    <property type="entry name" value="MACRO"/>
    <property type="match status" value="2"/>
</dbReference>
<feature type="compositionally biased region" description="Polar residues" evidence="6">
    <location>
        <begin position="2168"/>
        <end position="2189"/>
    </location>
</feature>
<sequence length="2760" mass="313130">MDAVLPVSVAVYSAGNFKKDLVTNVLRRFSKKEIFEDICEDVIADLELTVEEEDALDKKHIRVSISEKSGSTEIFSPHYGDDMKLALDFNKDFKFLKFCIDIGGTSAEKEASSSNVVNTFDKMMGASQAVNKLPKRKEAINKLTEKNRLFNRVVDEFENASTFFPNSMSDDTVGKHICVITACLWYLDGSTAKMMERSAHLVDVKPLPESLLSLRFTAGWGLLKIDLENMALSMNSFATYLEQKNLDQQKRQKLNHPVREVADHTWIESHDSVDDVAPKYSFLDNTLTKLPYYSHLYFDEQIHLTMNPFKDSMEKTRFINDLKLSVPVNILTYNPGGSIGSIVFIWRVPNNQLPSEISSSFVQVFAKIRHMLPEYHTREMKKQFAKRFCTLHSSPKIPPHILRSIYSELTLDASSLQNPTLDARVKQAILAEDAELVLDMRHMNPGRPNDTFKTFFEALVDKIEQNTAADERRHNVCHLSNYISIPDLIHSVSKDLPEGTPIPSESTVLFSFVPKNSHAKTSKLYTSKVPLQFKVQTRQLRNAHVDEHYCAAMFKYMRQYATKFRDLVTFICVDDKCKVDFGEPGLAMSTGVRGKKSIVPTTSVLSALDHDLGSKGSLIPSVCLEVNLPENQDGSFYRGKVHVTYKDSLGVDTLIAGRTAPGNSWANPAERIMSILNLAIQNISLMREESTSAMEQVLRSANSMNDIRTKSTKYPNLKEAWMESVKPLKTVLDERTSRLKLKEVPFTVHNAAQEVDINEFERQVLTCVDGNLELGKYTQQNVKSKLDYHEFLRTHCRERHYWFQIKKCDNLTCCVAKMSDTEFPWLPDPMVSNDPAHYKPFDDVINTETTEVDRPSSQTQTAKAVAEEIQGVRNQGLVAQNVRKIVRCYECHKPRCVYSKKSLTVRESRAFDRLLTKYDYCCGSVITPEGDALEGVVNVRLQIDCNTHVEFPYYASTLAQPDICAFCAAVGATKDQDAIKTHRIVLPVCRDYSRTPVVNILTRTFLDNEEETISIRYVLETKFEEAKKYLEKENISLFPIDGENGEIQYIAKSWSVSYDLEAKVYGALQGFRYGYKTVKKQYPELYYAKYSSNVIKFYPAEHNDGIWIVGKKEEVNKICLEIEQKISQTTMDTRTKETKTDLSRSWDNLATTEILLSQEEQSLVYLHRLLDKDVFKNNHVIVKKDDPHYSVSIQLHSVNAGEKMQLESEIKKVIEKKRSELFSSEISFTAEEIMFLCREPVYEFVDKQVNSYRSNIRCTWYIDSGKDTVKMYSKYEYDLRSSCGTLKSAIESESLSVPEKYFSTPKAKQNISDLLSKYEQKLYIKLDSSGTLLHCIYTKDKQFQFQSDVTRNLLVTKSFDIYESKKHEFCKRNFTVIHGNIEDRYGVSFSETEKPGGQYGWIVKGAPEDVLVAIGELSTFVKNVCKKEKIYQTDNNIETIQDHVRYLIKDTSCIVTTEAVKAPMVGTVVDLRREILCHDWKLPNSNVIKLINTGDESWLCKKSIIFHITVKDKPLSGDCFYQPESSTILLDIPAWKNDGKEKHELASLLDKFYNGQPWEKPKMDVPSVLFLNELTKQGWPWERFLKEFLLALNRNSVSSPVHILEPNRGLFETASDIVQKFASQTSRPPRIKITVKTGELAKLKIDAIVNSANENLTLNVGAVSKSILFSAGHNIQDECTEIMRERRKKELDSKEVVVSGGHNLKCRFVFHGALESWEKQTLAEFVYSCLREADLRELSSIAFPSLGTGNKNYPTDKVAAIMFQTVLKYDIERKKQHLKEVAFVIFEKDHKALKAFQTAEDRLKTGIVKDEKRQKCPNPYTVKVIVTGENEAAVDQTLSSIEENLSANIIIGAQALQEPTPQTILRTDIQTNMLPDEPLTEEEKTYLEALKQWSGSDGNNTIKPQKRAVEPELEATRNVGEPCYVNVMITDADRHNIFVNLVKVFNKYGIKEEDVIWCPLTPNEARIHVYNDSAADMLIDKMKQEDKYELKRSNTDAVVNIKAKLNTSVSVYLVKSKQRLDNLKKQSGVNVIKEDDGAVTLTGDLCSISSARDILLTWKNEISDLKSATDQISKNDRGEGDMPGSDNQTNSGFHFTDKGGRNHDQQQMRDSTSQLLNRDYNPTDQTGTKDADRQSIQNNFHFQKGIDKSHSQRRMDGLNIQNDEDISNKQYNTDSPFSPDTNSKNMTNNDSRKGITQDQVAAGKSSKQFTENAHRPEQLKPIKENGGNDKMKPGENVYSVKSKEYNDVKQTTFDPKLPSQKSVLEIGNKGKSVSASPRDKFQSSGHNTNHSMLAASVIDEENKLEEPISPSPDTFKELTCFPIVDDDSLMMTTKEKIKVYVYQGNLCYVNVQGIVNSSNESMNHSSGLFSVIAKEAGEKMIDECQSYLADKTKLQQGKVCVTTAGDLKHYTYILHACAPIWGKRKDTESYIEGLRNTIRNALISADDSKLNSVAIPAIGSGGRGGPKQVCFACFPRAITQYSSKHGKTTSIKEIHFVDQDPEVVTLMQTAFLLALDEPRRGKDSKLMKIPLKIKKTFLCYVASESGPTKYQTLVLPNNVNVVLCDGPLFSVPRHKHGEKMSVKEDDTGVVITIDKLQNGKSRSASLCLQRCGNGFHWNYDSLKKVKKSIGESYETFGDKELKFGHVICPVMPTLNKKALDKTSPAQLQFQSIFHQCCANMLIKADKCDIEHLAVPVIVDDFYDYSEDWFLWLCTEIMMMELHNFAKTRKKTSSITVHFATDKNENLYQICKTSLSSPERY</sequence>
<evidence type="ECO:0000256" key="5">
    <source>
        <dbReference type="ARBA" id="ARBA00023242"/>
    </source>
</evidence>
<evidence type="ECO:0000256" key="3">
    <source>
        <dbReference type="ARBA" id="ARBA00022679"/>
    </source>
</evidence>
<evidence type="ECO:0000256" key="1">
    <source>
        <dbReference type="ARBA" id="ARBA00004123"/>
    </source>
</evidence>
<dbReference type="SUPFAM" id="SSF52949">
    <property type="entry name" value="Macro domain-like"/>
    <property type="match status" value="2"/>
</dbReference>
<feature type="region of interest" description="Disordered" evidence="6">
    <location>
        <begin position="2269"/>
        <end position="2288"/>
    </location>
</feature>
<dbReference type="PANTHER" id="PTHR14453:SF67">
    <property type="entry name" value="POLY [ADP-RIBOSE] POLYMERASE"/>
    <property type="match status" value="1"/>
</dbReference>
<dbReference type="GO" id="GO:0010629">
    <property type="term" value="P:negative regulation of gene expression"/>
    <property type="evidence" value="ECO:0007669"/>
    <property type="project" value="TreeGrafter"/>
</dbReference>
<keyword evidence="4" id="KW-0520">NAD</keyword>
<dbReference type="PANTHER" id="PTHR14453">
    <property type="entry name" value="PARP/ZINC FINGER CCCH TYPE DOMAIN CONTAINING PROTEIN"/>
    <property type="match status" value="1"/>
</dbReference>
<dbReference type="Gene3D" id="3.40.220.10">
    <property type="entry name" value="Leucine Aminopeptidase, subunit E, domain 1"/>
    <property type="match status" value="3"/>
</dbReference>
<feature type="domain" description="Macro" evidence="7">
    <location>
        <begin position="1620"/>
        <end position="1804"/>
    </location>
</feature>
<proteinExistence type="predicted"/>
<evidence type="ECO:0000313" key="9">
    <source>
        <dbReference type="Proteomes" id="UP000507470"/>
    </source>
</evidence>
<feature type="domain" description="Macro" evidence="7">
    <location>
        <begin position="2326"/>
        <end position="2515"/>
    </location>
</feature>
<keyword evidence="5" id="KW-0539">Nucleus</keyword>
<feature type="compositionally biased region" description="Polar residues" evidence="6">
    <location>
        <begin position="2196"/>
        <end position="2211"/>
    </location>
</feature>
<keyword evidence="2" id="KW-0328">Glycosyltransferase</keyword>
<feature type="region of interest" description="Disordered" evidence="6">
    <location>
        <begin position="2160"/>
        <end position="2235"/>
    </location>
</feature>
<keyword evidence="9" id="KW-1185">Reference proteome</keyword>
<organism evidence="8 9">
    <name type="scientific">Mytilus coruscus</name>
    <name type="common">Sea mussel</name>
    <dbReference type="NCBI Taxonomy" id="42192"/>
    <lineage>
        <taxon>Eukaryota</taxon>
        <taxon>Metazoa</taxon>
        <taxon>Spiralia</taxon>
        <taxon>Lophotrochozoa</taxon>
        <taxon>Mollusca</taxon>
        <taxon>Bivalvia</taxon>
        <taxon>Autobranchia</taxon>
        <taxon>Pteriomorphia</taxon>
        <taxon>Mytilida</taxon>
        <taxon>Mytiloidea</taxon>
        <taxon>Mytilidae</taxon>
        <taxon>Mytilinae</taxon>
        <taxon>Mytilus</taxon>
    </lineage>
</organism>
<dbReference type="GO" id="GO:0003714">
    <property type="term" value="F:transcription corepressor activity"/>
    <property type="evidence" value="ECO:0007669"/>
    <property type="project" value="TreeGrafter"/>
</dbReference>
<dbReference type="GO" id="GO:0005634">
    <property type="term" value="C:nucleus"/>
    <property type="evidence" value="ECO:0007669"/>
    <property type="project" value="UniProtKB-SubCell"/>
</dbReference>
<reference evidence="8 9" key="1">
    <citation type="submission" date="2020-06" db="EMBL/GenBank/DDBJ databases">
        <authorList>
            <person name="Li R."/>
            <person name="Bekaert M."/>
        </authorList>
    </citation>
    <scope>NUCLEOTIDE SEQUENCE [LARGE SCALE GENOMIC DNA]</scope>
    <source>
        <strain evidence="9">wild</strain>
    </source>
</reference>
<dbReference type="Proteomes" id="UP000507470">
    <property type="component" value="Unassembled WGS sequence"/>
</dbReference>
<evidence type="ECO:0000313" key="8">
    <source>
        <dbReference type="EMBL" id="CAC5403542.1"/>
    </source>
</evidence>
<dbReference type="SMART" id="SM00506">
    <property type="entry name" value="A1pp"/>
    <property type="match status" value="2"/>
</dbReference>
<gene>
    <name evidence="8" type="ORF">MCOR_37420</name>
</gene>
<feature type="compositionally biased region" description="Basic and acidic residues" evidence="6">
    <location>
        <begin position="2212"/>
        <end position="2233"/>
    </location>
</feature>
<dbReference type="GO" id="GO:0005737">
    <property type="term" value="C:cytoplasm"/>
    <property type="evidence" value="ECO:0007669"/>
    <property type="project" value="TreeGrafter"/>
</dbReference>
<evidence type="ECO:0000256" key="6">
    <source>
        <dbReference type="SAM" id="MobiDB-lite"/>
    </source>
</evidence>
<feature type="compositionally biased region" description="Basic and acidic residues" evidence="6">
    <location>
        <begin position="2095"/>
        <end position="2107"/>
    </location>
</feature>
<dbReference type="InterPro" id="IPR043472">
    <property type="entry name" value="Macro_dom-like"/>
</dbReference>
<protein>
    <recommendedName>
        <fullName evidence="7">Macro domain-containing protein</fullName>
    </recommendedName>
</protein>
<dbReference type="GO" id="GO:0016757">
    <property type="term" value="F:glycosyltransferase activity"/>
    <property type="evidence" value="ECO:0007669"/>
    <property type="project" value="UniProtKB-KW"/>
</dbReference>
<dbReference type="OrthoDB" id="6103695at2759"/>
<keyword evidence="3" id="KW-0808">Transferase</keyword>
<dbReference type="InterPro" id="IPR052056">
    <property type="entry name" value="Mono-ARTD/PARP"/>
</dbReference>
<dbReference type="InterPro" id="IPR002589">
    <property type="entry name" value="Macro_dom"/>
</dbReference>
<evidence type="ECO:0000256" key="4">
    <source>
        <dbReference type="ARBA" id="ARBA00023027"/>
    </source>
</evidence>
<feature type="compositionally biased region" description="Polar residues" evidence="6">
    <location>
        <begin position="2108"/>
        <end position="2126"/>
    </location>
</feature>
<name>A0A6J8D895_MYTCO</name>
<comment type="subcellular location">
    <subcellularLocation>
        <location evidence="1">Nucleus</location>
    </subcellularLocation>
</comment>
<dbReference type="EMBL" id="CACVKT020006781">
    <property type="protein sequence ID" value="CAC5403542.1"/>
    <property type="molecule type" value="Genomic_DNA"/>
</dbReference>
<feature type="region of interest" description="Disordered" evidence="6">
    <location>
        <begin position="2069"/>
        <end position="2134"/>
    </location>
</feature>